<keyword evidence="2" id="KW-1185">Reference proteome</keyword>
<dbReference type="InterPro" id="IPR012337">
    <property type="entry name" value="RNaseH-like_sf"/>
</dbReference>
<dbReference type="GO" id="GO:0003676">
    <property type="term" value="F:nucleic acid binding"/>
    <property type="evidence" value="ECO:0007669"/>
    <property type="project" value="InterPro"/>
</dbReference>
<protein>
    <submittedName>
        <fullName evidence="1">Uncharacterized protein</fullName>
    </submittedName>
</protein>
<feature type="non-terminal residue" evidence="1">
    <location>
        <position position="1"/>
    </location>
</feature>
<evidence type="ECO:0000313" key="2">
    <source>
        <dbReference type="Proteomes" id="UP000295264"/>
    </source>
</evidence>
<dbReference type="AlphaFoldDB" id="A0A484H2W1"/>
<feature type="non-terminal residue" evidence="1">
    <location>
        <position position="38"/>
    </location>
</feature>
<evidence type="ECO:0000313" key="1">
    <source>
        <dbReference type="EMBL" id="TEA42332.1"/>
    </source>
</evidence>
<dbReference type="InterPro" id="IPR036397">
    <property type="entry name" value="RNaseH_sf"/>
</dbReference>
<organism evidence="1 2">
    <name type="scientific">Sousa chinensis</name>
    <name type="common">Indo-pacific humpbacked dolphin</name>
    <name type="synonym">Steno chinensis</name>
    <dbReference type="NCBI Taxonomy" id="103600"/>
    <lineage>
        <taxon>Eukaryota</taxon>
        <taxon>Metazoa</taxon>
        <taxon>Chordata</taxon>
        <taxon>Craniata</taxon>
        <taxon>Vertebrata</taxon>
        <taxon>Euteleostomi</taxon>
        <taxon>Mammalia</taxon>
        <taxon>Eutheria</taxon>
        <taxon>Laurasiatheria</taxon>
        <taxon>Artiodactyla</taxon>
        <taxon>Whippomorpha</taxon>
        <taxon>Cetacea</taxon>
        <taxon>Odontoceti</taxon>
        <taxon>Delphinidae</taxon>
        <taxon>Sousa</taxon>
    </lineage>
</organism>
<accession>A0A484H2W1</accession>
<dbReference type="Proteomes" id="UP000295264">
    <property type="component" value="Unassembled WGS sequence"/>
</dbReference>
<gene>
    <name evidence="1" type="ORF">DBR06_SOUSAS1810106</name>
</gene>
<comment type="caution">
    <text evidence="1">The sequence shown here is derived from an EMBL/GenBank/DDBJ whole genome shotgun (WGS) entry which is preliminary data.</text>
</comment>
<reference evidence="1 2" key="1">
    <citation type="journal article" date="2018" name="Genomics">
        <title>Molecular footprints of inshore aquatic adaptation in Indo-Pacific humpback dolphin (Sousa chinensis).</title>
        <authorList>
            <person name="Ming Y."/>
            <person name="Jian J."/>
            <person name="Yu F."/>
            <person name="Yu X."/>
            <person name="Wang J."/>
            <person name="Liu W."/>
        </authorList>
    </citation>
    <scope>NUCLEOTIDE SEQUENCE [LARGE SCALE GENOMIC DNA]</scope>
    <source>
        <strain evidence="1">MY-2018</strain>
        <tissue evidence="1">Skin</tissue>
    </source>
</reference>
<dbReference type="SUPFAM" id="SSF53098">
    <property type="entry name" value="Ribonuclease H-like"/>
    <property type="match status" value="1"/>
</dbReference>
<dbReference type="Gene3D" id="3.30.420.10">
    <property type="entry name" value="Ribonuclease H-like superfamily/Ribonuclease H"/>
    <property type="match status" value="1"/>
</dbReference>
<sequence>HFTSHEVQEWAAKNDTHWHFHLPYDPTPAGLMERMKGL</sequence>
<name>A0A484H2W1_SOUCH</name>
<proteinExistence type="predicted"/>
<dbReference type="EMBL" id="QWLN02000112">
    <property type="protein sequence ID" value="TEA42332.1"/>
    <property type="molecule type" value="Genomic_DNA"/>
</dbReference>